<evidence type="ECO:0000313" key="5">
    <source>
        <dbReference type="Proteomes" id="UP000801864"/>
    </source>
</evidence>
<gene>
    <name evidence="4" type="ORF">CFAM422_012271</name>
</gene>
<keyword evidence="5" id="KW-1185">Reference proteome</keyword>
<dbReference type="AlphaFoldDB" id="A0A9P4X2R4"/>
<evidence type="ECO:0000256" key="1">
    <source>
        <dbReference type="ARBA" id="ARBA00022737"/>
    </source>
</evidence>
<dbReference type="EMBL" id="QLNT01000028">
    <property type="protein sequence ID" value="KAF3057656.1"/>
    <property type="molecule type" value="Genomic_DNA"/>
</dbReference>
<dbReference type="GO" id="GO:0005737">
    <property type="term" value="C:cytoplasm"/>
    <property type="evidence" value="ECO:0007669"/>
    <property type="project" value="TreeGrafter"/>
</dbReference>
<dbReference type="PROSITE" id="PS50297">
    <property type="entry name" value="ANK_REP_REGION"/>
    <property type="match status" value="1"/>
</dbReference>
<dbReference type="InterPro" id="IPR002110">
    <property type="entry name" value="Ankyrin_rpt"/>
</dbReference>
<dbReference type="Proteomes" id="UP000801864">
    <property type="component" value="Unassembled WGS sequence"/>
</dbReference>
<dbReference type="Gene3D" id="1.25.40.20">
    <property type="entry name" value="Ankyrin repeat-containing domain"/>
    <property type="match status" value="1"/>
</dbReference>
<dbReference type="Pfam" id="PF12796">
    <property type="entry name" value="Ank_2"/>
    <property type="match status" value="1"/>
</dbReference>
<keyword evidence="1" id="KW-0677">Repeat</keyword>
<dbReference type="SUPFAM" id="SSF48403">
    <property type="entry name" value="Ankyrin repeat"/>
    <property type="match status" value="1"/>
</dbReference>
<keyword evidence="2 3" id="KW-0040">ANK repeat</keyword>
<evidence type="ECO:0000256" key="2">
    <source>
        <dbReference type="ARBA" id="ARBA00023043"/>
    </source>
</evidence>
<dbReference type="PANTHER" id="PTHR24198:SF165">
    <property type="entry name" value="ANKYRIN REPEAT-CONTAINING PROTEIN-RELATED"/>
    <property type="match status" value="1"/>
</dbReference>
<proteinExistence type="predicted"/>
<name>A0A9P4X2R4_9HYPO</name>
<dbReference type="PANTHER" id="PTHR24198">
    <property type="entry name" value="ANKYRIN REPEAT AND PROTEIN KINASE DOMAIN-CONTAINING PROTEIN"/>
    <property type="match status" value="1"/>
</dbReference>
<dbReference type="PROSITE" id="PS50088">
    <property type="entry name" value="ANK_REPEAT"/>
    <property type="match status" value="1"/>
</dbReference>
<organism evidence="4 5">
    <name type="scientific">Trichoderma lentiforme</name>
    <dbReference type="NCBI Taxonomy" id="1567552"/>
    <lineage>
        <taxon>Eukaryota</taxon>
        <taxon>Fungi</taxon>
        <taxon>Dikarya</taxon>
        <taxon>Ascomycota</taxon>
        <taxon>Pezizomycotina</taxon>
        <taxon>Sordariomycetes</taxon>
        <taxon>Hypocreomycetidae</taxon>
        <taxon>Hypocreales</taxon>
        <taxon>Hypocreaceae</taxon>
        <taxon>Trichoderma</taxon>
    </lineage>
</organism>
<dbReference type="InterPro" id="IPR036770">
    <property type="entry name" value="Ankyrin_rpt-contain_sf"/>
</dbReference>
<reference evidence="4 5" key="1">
    <citation type="submission" date="2018-06" db="EMBL/GenBank/DDBJ databases">
        <title>Genome analysis of cellulolytic fungus Trichoderma lentiforme CFAM-422.</title>
        <authorList>
            <person name="Steindorff A.S."/>
            <person name="Formighieri E.F."/>
            <person name="Midorikawa G.E.O."/>
            <person name="Tamietti M.S."/>
            <person name="Ramos E.Z."/>
            <person name="Silva A.S."/>
            <person name="Bon E.P.S."/>
            <person name="Mendes T.D."/>
            <person name="Damaso M.C.T."/>
            <person name="Favaro L.C.L."/>
        </authorList>
    </citation>
    <scope>NUCLEOTIDE SEQUENCE [LARGE SCALE GENOMIC DNA]</scope>
    <source>
        <strain evidence="4 5">CFAM-422</strain>
    </source>
</reference>
<feature type="repeat" description="ANK" evidence="3">
    <location>
        <begin position="47"/>
        <end position="79"/>
    </location>
</feature>
<dbReference type="SMART" id="SM00248">
    <property type="entry name" value="ANK"/>
    <property type="match status" value="4"/>
</dbReference>
<sequence length="217" mass="23660">MIKKRGVRPNDKVKRGTALAVASSKGYETVVRDFLKYGTKVGTRDNRGQTSVYHAASSGQSGLVKLLIDKNAEITSSDYDGVSPVYAGHHKIVTLLIDDGADMTPNNVGQTAAYDASFNSYIKVLRLLAKCMADLDNPDIEGRTPLLACRFGHIRLAKLLRQRALNTNTVKKAGLTPSSPADFDAYATIVKHLIGDEVDCDGQTNDDWSFTMTHAKR</sequence>
<comment type="caution">
    <text evidence="4">The sequence shown here is derived from an EMBL/GenBank/DDBJ whole genome shotgun (WGS) entry which is preliminary data.</text>
</comment>
<evidence type="ECO:0000313" key="4">
    <source>
        <dbReference type="EMBL" id="KAF3057656.1"/>
    </source>
</evidence>
<protein>
    <submittedName>
        <fullName evidence="4">Ankyrin repeat domain-containing protein 50</fullName>
    </submittedName>
</protein>
<evidence type="ECO:0000256" key="3">
    <source>
        <dbReference type="PROSITE-ProRule" id="PRU00023"/>
    </source>
</evidence>
<accession>A0A9P4X2R4</accession>